<dbReference type="Pfam" id="PF00583">
    <property type="entry name" value="Acetyltransf_1"/>
    <property type="match status" value="1"/>
</dbReference>
<dbReference type="PANTHER" id="PTHR43877">
    <property type="entry name" value="AMINOALKYLPHOSPHONATE N-ACETYLTRANSFERASE-RELATED-RELATED"/>
    <property type="match status" value="1"/>
</dbReference>
<dbReference type="RefSeq" id="WP_209876168.1">
    <property type="nucleotide sequence ID" value="NZ_JAGGLV010000014.1"/>
</dbReference>
<sequence length="299" mass="33332">MKLSDIRCERLREKDSLTATKLLSLDADTGHDLLQVLEEEPELLIAAYVDETLIALVQLEASAPQSHLNVFVAPQYRRQGIGRALMQVAEAQLQAGGTRKISTSVRSGVSPSLAFARSLGYTPYYSLIYMERTGGSFPQETASARLYRDEDFVDAHSLYATAFHEMRVRVGCFPDSVVAEPNEGRRTAWAADAQDRLVYELDGKIAAYSHIHGNEISSVSVRSDLQRRGIGRTFMKYLCNEIHRRGYTSVILSCVVGNEAIHLYNSLGFQETHRMEYMIKSPDNSEHSRSGPALPASLQ</sequence>
<dbReference type="GO" id="GO:0035447">
    <property type="term" value="F:mycothiol synthase activity"/>
    <property type="evidence" value="ECO:0007669"/>
    <property type="project" value="UniProtKB-EC"/>
</dbReference>
<proteinExistence type="predicted"/>
<keyword evidence="5" id="KW-1185">Reference proteome</keyword>
<name>A0ABS4NV20_9BACL</name>
<dbReference type="PROSITE" id="PS51186">
    <property type="entry name" value="GNAT"/>
    <property type="match status" value="2"/>
</dbReference>
<evidence type="ECO:0000259" key="3">
    <source>
        <dbReference type="PROSITE" id="PS51186"/>
    </source>
</evidence>
<evidence type="ECO:0000256" key="1">
    <source>
        <dbReference type="ARBA" id="ARBA00022679"/>
    </source>
</evidence>
<keyword evidence="1 4" id="KW-0808">Transferase</keyword>
<dbReference type="EC" id="2.3.1.189" evidence="4"/>
<reference evidence="4 5" key="1">
    <citation type="submission" date="2021-03" db="EMBL/GenBank/DDBJ databases">
        <title>Genomic Encyclopedia of Type Strains, Phase IV (KMG-IV): sequencing the most valuable type-strain genomes for metagenomic binning, comparative biology and taxonomic classification.</title>
        <authorList>
            <person name="Goeker M."/>
        </authorList>
    </citation>
    <scope>NUCLEOTIDE SEQUENCE [LARGE SCALE GENOMIC DNA]</scope>
    <source>
        <strain evidence="4 5">DSM 101953</strain>
    </source>
</reference>
<dbReference type="CDD" id="cd04301">
    <property type="entry name" value="NAT_SF"/>
    <property type="match status" value="2"/>
</dbReference>
<evidence type="ECO:0000313" key="4">
    <source>
        <dbReference type="EMBL" id="MBP2113913.1"/>
    </source>
</evidence>
<evidence type="ECO:0000256" key="2">
    <source>
        <dbReference type="ARBA" id="ARBA00023315"/>
    </source>
</evidence>
<dbReference type="InterPro" id="IPR013653">
    <property type="entry name" value="GCN5-like_dom"/>
</dbReference>
<dbReference type="InterPro" id="IPR016181">
    <property type="entry name" value="Acyl_CoA_acyltransferase"/>
</dbReference>
<dbReference type="EMBL" id="JAGGLV010000014">
    <property type="protein sequence ID" value="MBP2113913.1"/>
    <property type="molecule type" value="Genomic_DNA"/>
</dbReference>
<feature type="domain" description="N-acetyltransferase" evidence="3">
    <location>
        <begin position="142"/>
        <end position="299"/>
    </location>
</feature>
<dbReference type="PANTHER" id="PTHR43877:SF1">
    <property type="entry name" value="ACETYLTRANSFERASE"/>
    <property type="match status" value="1"/>
</dbReference>
<dbReference type="InterPro" id="IPR000182">
    <property type="entry name" value="GNAT_dom"/>
</dbReference>
<feature type="domain" description="N-acetyltransferase" evidence="3">
    <location>
        <begin position="4"/>
        <end position="135"/>
    </location>
</feature>
<dbReference type="Pfam" id="PF08445">
    <property type="entry name" value="FR47"/>
    <property type="match status" value="1"/>
</dbReference>
<protein>
    <submittedName>
        <fullName evidence="4">Mycothiol synthase</fullName>
        <ecNumber evidence="4">2.3.1.189</ecNumber>
    </submittedName>
</protein>
<gene>
    <name evidence="4" type="ORF">J2Z70_004074</name>
</gene>
<keyword evidence="2 4" id="KW-0012">Acyltransferase</keyword>
<comment type="caution">
    <text evidence="4">The sequence shown here is derived from an EMBL/GenBank/DDBJ whole genome shotgun (WGS) entry which is preliminary data.</text>
</comment>
<organism evidence="4 5">
    <name type="scientific">Paenibacillus silagei</name>
    <dbReference type="NCBI Taxonomy" id="1670801"/>
    <lineage>
        <taxon>Bacteria</taxon>
        <taxon>Bacillati</taxon>
        <taxon>Bacillota</taxon>
        <taxon>Bacilli</taxon>
        <taxon>Bacillales</taxon>
        <taxon>Paenibacillaceae</taxon>
        <taxon>Paenibacillus</taxon>
    </lineage>
</organism>
<evidence type="ECO:0000313" key="5">
    <source>
        <dbReference type="Proteomes" id="UP000773462"/>
    </source>
</evidence>
<dbReference type="Proteomes" id="UP000773462">
    <property type="component" value="Unassembled WGS sequence"/>
</dbReference>
<dbReference type="Gene3D" id="3.40.630.30">
    <property type="match status" value="1"/>
</dbReference>
<dbReference type="SUPFAM" id="SSF55729">
    <property type="entry name" value="Acyl-CoA N-acyltransferases (Nat)"/>
    <property type="match status" value="2"/>
</dbReference>
<accession>A0ABS4NV20</accession>
<dbReference type="InterPro" id="IPR050832">
    <property type="entry name" value="Bact_Acetyltransf"/>
</dbReference>